<dbReference type="Proteomes" id="UP001223072">
    <property type="component" value="Unassembled WGS sequence"/>
</dbReference>
<evidence type="ECO:0000313" key="1">
    <source>
        <dbReference type="EMBL" id="MDQ0933968.1"/>
    </source>
</evidence>
<gene>
    <name evidence="1" type="ORF">QFZ49_003908</name>
</gene>
<dbReference type="EMBL" id="JAUSZS010000004">
    <property type="protein sequence ID" value="MDQ0933968.1"/>
    <property type="molecule type" value="Genomic_DNA"/>
</dbReference>
<protein>
    <submittedName>
        <fullName evidence="1">Uncharacterized protein</fullName>
    </submittedName>
</protein>
<proteinExistence type="predicted"/>
<comment type="caution">
    <text evidence="1">The sequence shown here is derived from an EMBL/GenBank/DDBJ whole genome shotgun (WGS) entry which is preliminary data.</text>
</comment>
<accession>A0ABU0RPQ7</accession>
<name>A0ABU0RPQ7_9ACTN</name>
<keyword evidence="2" id="KW-1185">Reference proteome</keyword>
<sequence length="44" mass="4843">MATAEAGGLGAEPTGLRQVKRLAYECAFQLDDEPPHVRRRTEAM</sequence>
<evidence type="ECO:0000313" key="2">
    <source>
        <dbReference type="Proteomes" id="UP001223072"/>
    </source>
</evidence>
<organism evidence="1 2">
    <name type="scientific">Streptomyces turgidiscabies</name>
    <dbReference type="NCBI Taxonomy" id="85558"/>
    <lineage>
        <taxon>Bacteria</taxon>
        <taxon>Bacillati</taxon>
        <taxon>Actinomycetota</taxon>
        <taxon>Actinomycetes</taxon>
        <taxon>Kitasatosporales</taxon>
        <taxon>Streptomycetaceae</taxon>
        <taxon>Streptomyces</taxon>
    </lineage>
</organism>
<reference evidence="1 2" key="1">
    <citation type="submission" date="2023-07" db="EMBL/GenBank/DDBJ databases">
        <title>Comparative genomics of wheat-associated soil bacteria to identify genetic determinants of phenazine resistance.</title>
        <authorList>
            <person name="Mouncey N."/>
        </authorList>
    </citation>
    <scope>NUCLEOTIDE SEQUENCE [LARGE SCALE GENOMIC DNA]</scope>
    <source>
        <strain evidence="1 2">W2I16</strain>
    </source>
</reference>
<dbReference type="RefSeq" id="WP_307627656.1">
    <property type="nucleotide sequence ID" value="NZ_JAUSZS010000004.1"/>
</dbReference>